<dbReference type="Proteomes" id="UP001138672">
    <property type="component" value="Unassembled WGS sequence"/>
</dbReference>
<evidence type="ECO:0000256" key="1">
    <source>
        <dbReference type="SAM" id="MobiDB-lite"/>
    </source>
</evidence>
<name>A0A9X1CA32_9FLAO</name>
<reference evidence="2" key="1">
    <citation type="submission" date="2021-03" db="EMBL/GenBank/DDBJ databases">
        <title>Genomic Encyclopedia of Type Strains, Phase IV (KMG-IV): sequencing the most valuable type-strain genomes for metagenomic binning, comparative biology and taxonomic classification.</title>
        <authorList>
            <person name="Goeker M."/>
        </authorList>
    </citation>
    <scope>NUCLEOTIDE SEQUENCE</scope>
    <source>
        <strain evidence="2">DSM 15523</strain>
        <strain evidence="3 5">DSM 16476</strain>
    </source>
</reference>
<gene>
    <name evidence="2" type="ORF">J2Z56_003287</name>
    <name evidence="3" type="ORF">J2Z57_003179</name>
</gene>
<dbReference type="AlphaFoldDB" id="A0A9X1CA32"/>
<keyword evidence="5" id="KW-1185">Reference proteome</keyword>
<organism evidence="2 4">
    <name type="scientific">Formosa algae</name>
    <dbReference type="NCBI Taxonomy" id="225843"/>
    <lineage>
        <taxon>Bacteria</taxon>
        <taxon>Pseudomonadati</taxon>
        <taxon>Bacteroidota</taxon>
        <taxon>Flavobacteriia</taxon>
        <taxon>Flavobacteriales</taxon>
        <taxon>Flavobacteriaceae</taxon>
        <taxon>Formosa</taxon>
    </lineage>
</organism>
<feature type="compositionally biased region" description="Polar residues" evidence="1">
    <location>
        <begin position="29"/>
        <end position="39"/>
    </location>
</feature>
<comment type="caution">
    <text evidence="2">The sequence shown here is derived from an EMBL/GenBank/DDBJ whole genome shotgun (WGS) entry which is preliminary data.</text>
</comment>
<proteinExistence type="predicted"/>
<protein>
    <submittedName>
        <fullName evidence="2">Uncharacterized protein</fullName>
    </submittedName>
</protein>
<evidence type="ECO:0000313" key="3">
    <source>
        <dbReference type="EMBL" id="MDQ0336725.1"/>
    </source>
</evidence>
<evidence type="ECO:0000313" key="4">
    <source>
        <dbReference type="Proteomes" id="UP001138672"/>
    </source>
</evidence>
<accession>A0A9X1CA32</accession>
<dbReference type="Proteomes" id="UP001231587">
    <property type="component" value="Unassembled WGS sequence"/>
</dbReference>
<evidence type="ECO:0000313" key="2">
    <source>
        <dbReference type="EMBL" id="MBP1841353.1"/>
    </source>
</evidence>
<dbReference type="EMBL" id="JAUSUU010000010">
    <property type="protein sequence ID" value="MDQ0336725.1"/>
    <property type="molecule type" value="Genomic_DNA"/>
</dbReference>
<feature type="region of interest" description="Disordered" evidence="1">
    <location>
        <begin position="1"/>
        <end position="39"/>
    </location>
</feature>
<dbReference type="EMBL" id="JAGGJQ010000011">
    <property type="protein sequence ID" value="MBP1841353.1"/>
    <property type="molecule type" value="Genomic_DNA"/>
</dbReference>
<evidence type="ECO:0000313" key="5">
    <source>
        <dbReference type="Proteomes" id="UP001231587"/>
    </source>
</evidence>
<sequence length="39" mass="4527">MQNEEQRSEASHQKKLNHETYCHAEQGTKRSISSLKPQS</sequence>
<feature type="compositionally biased region" description="Basic and acidic residues" evidence="1">
    <location>
        <begin position="1"/>
        <end position="28"/>
    </location>
</feature>